<reference evidence="14 15" key="1">
    <citation type="submission" date="2020-04" db="EMBL/GenBank/DDBJ databases">
        <authorList>
            <person name="Alioto T."/>
            <person name="Alioto T."/>
            <person name="Gomez Garrido J."/>
        </authorList>
    </citation>
    <scope>NUCLEOTIDE SEQUENCE [LARGE SCALE GENOMIC DNA]</scope>
</reference>
<dbReference type="CDD" id="cd00190">
    <property type="entry name" value="Tryp_SPc"/>
    <property type="match status" value="1"/>
</dbReference>
<comment type="similarity">
    <text evidence="2">Belongs to the MIP/aquaporin (TC 1.A.8) family.</text>
</comment>
<keyword evidence="5 12" id="KW-0732">Signal</keyword>
<dbReference type="SUPFAM" id="SSF81338">
    <property type="entry name" value="Aquaporin-like"/>
    <property type="match status" value="1"/>
</dbReference>
<dbReference type="InterPro" id="IPR023271">
    <property type="entry name" value="Aquaporin-like"/>
</dbReference>
<evidence type="ECO:0000256" key="11">
    <source>
        <dbReference type="SAM" id="Phobius"/>
    </source>
</evidence>
<dbReference type="InterPro" id="IPR018114">
    <property type="entry name" value="TRYPSIN_HIS"/>
</dbReference>
<dbReference type="CDD" id="cd00333">
    <property type="entry name" value="MIP"/>
    <property type="match status" value="1"/>
</dbReference>
<dbReference type="GO" id="GO:0004252">
    <property type="term" value="F:serine-type endopeptidase activity"/>
    <property type="evidence" value="ECO:0007669"/>
    <property type="project" value="InterPro"/>
</dbReference>
<dbReference type="GO" id="GO:0006508">
    <property type="term" value="P:proteolysis"/>
    <property type="evidence" value="ECO:0007669"/>
    <property type="project" value="InterPro"/>
</dbReference>
<dbReference type="InterPro" id="IPR009003">
    <property type="entry name" value="Peptidase_S1_PA"/>
</dbReference>
<organism evidence="14 15">
    <name type="scientific">Cloeon dipterum</name>
    <dbReference type="NCBI Taxonomy" id="197152"/>
    <lineage>
        <taxon>Eukaryota</taxon>
        <taxon>Metazoa</taxon>
        <taxon>Ecdysozoa</taxon>
        <taxon>Arthropoda</taxon>
        <taxon>Hexapoda</taxon>
        <taxon>Insecta</taxon>
        <taxon>Pterygota</taxon>
        <taxon>Palaeoptera</taxon>
        <taxon>Ephemeroptera</taxon>
        <taxon>Pisciforma</taxon>
        <taxon>Baetidae</taxon>
        <taxon>Cloeon</taxon>
    </lineage>
</organism>
<dbReference type="PRINTS" id="PR00783">
    <property type="entry name" value="MINTRINSICP"/>
</dbReference>
<keyword evidence="3" id="KW-0813">Transport</keyword>
<keyword evidence="9" id="KW-0325">Glycoprotein</keyword>
<keyword evidence="7 11" id="KW-0472">Membrane</keyword>
<evidence type="ECO:0000313" key="14">
    <source>
        <dbReference type="EMBL" id="CAB3382480.1"/>
    </source>
</evidence>
<evidence type="ECO:0000256" key="9">
    <source>
        <dbReference type="ARBA" id="ARBA00023180"/>
    </source>
</evidence>
<dbReference type="Pfam" id="PF00230">
    <property type="entry name" value="MIP"/>
    <property type="match status" value="1"/>
</dbReference>
<dbReference type="FunFam" id="2.40.10.10:FF:000028">
    <property type="entry name" value="Serine protease easter"/>
    <property type="match status" value="1"/>
</dbReference>
<protein>
    <recommendedName>
        <fullName evidence="13">Peptidase S1 domain-containing protein</fullName>
    </recommendedName>
</protein>
<evidence type="ECO:0000259" key="13">
    <source>
        <dbReference type="PROSITE" id="PS50240"/>
    </source>
</evidence>
<feature type="signal peptide" evidence="12">
    <location>
        <begin position="1"/>
        <end position="26"/>
    </location>
</feature>
<dbReference type="Pfam" id="PF00089">
    <property type="entry name" value="Trypsin"/>
    <property type="match status" value="3"/>
</dbReference>
<evidence type="ECO:0000256" key="4">
    <source>
        <dbReference type="ARBA" id="ARBA00022692"/>
    </source>
</evidence>
<feature type="transmembrane region" description="Helical" evidence="11">
    <location>
        <begin position="1001"/>
        <end position="1019"/>
    </location>
</feature>
<evidence type="ECO:0000256" key="6">
    <source>
        <dbReference type="ARBA" id="ARBA00022989"/>
    </source>
</evidence>
<keyword evidence="15" id="KW-1185">Reference proteome</keyword>
<dbReference type="AlphaFoldDB" id="A0A8S1DRB9"/>
<dbReference type="SMART" id="SM00020">
    <property type="entry name" value="Tryp_SPc"/>
    <property type="match status" value="2"/>
</dbReference>
<dbReference type="InterPro" id="IPR022357">
    <property type="entry name" value="MIP_CS"/>
</dbReference>
<comment type="caution">
    <text evidence="14">The sequence shown here is derived from an EMBL/GenBank/DDBJ whole genome shotgun (WGS) entry which is preliminary data.</text>
</comment>
<feature type="transmembrane region" description="Helical" evidence="11">
    <location>
        <begin position="912"/>
        <end position="934"/>
    </location>
</feature>
<dbReference type="Gene3D" id="1.20.1080.10">
    <property type="entry name" value="Glycerol uptake facilitator protein"/>
    <property type="match status" value="1"/>
</dbReference>
<evidence type="ECO:0000256" key="5">
    <source>
        <dbReference type="ARBA" id="ARBA00022729"/>
    </source>
</evidence>
<feature type="transmembrane region" description="Helical" evidence="11">
    <location>
        <begin position="872"/>
        <end position="891"/>
    </location>
</feature>
<dbReference type="NCBIfam" id="TIGR00861">
    <property type="entry name" value="MIP"/>
    <property type="match status" value="1"/>
</dbReference>
<dbReference type="PROSITE" id="PS00134">
    <property type="entry name" value="TRYPSIN_HIS"/>
    <property type="match status" value="1"/>
</dbReference>
<evidence type="ECO:0000256" key="1">
    <source>
        <dbReference type="ARBA" id="ARBA00004141"/>
    </source>
</evidence>
<evidence type="ECO:0000256" key="3">
    <source>
        <dbReference type="ARBA" id="ARBA00022448"/>
    </source>
</evidence>
<evidence type="ECO:0000256" key="10">
    <source>
        <dbReference type="ARBA" id="ARBA00024195"/>
    </source>
</evidence>
<sequence>MKVAPASCCVSIIFLLAASSLHFCKAQLLQHSKRSLQFEFPGNLSHRNCGLERNSDARAWLAKIEIFDEAENTVTRCYGSVISNRFIITASDAGCVEEEAVASQVSVSFAKSGFRSVVKPSRLIVEPQNPLAILEFESDLLKDGVVPICVWNQPIGSPVHENGGIATIVGEEVSASRKVTAGKFKVVSNEECWEAINHGSFYFKSNDLCLMYQEGLSRVCLKGWGAPMQFKIGDRWFLRGVNSNFFNTEDKSAECSYFRIYKFTDVARYIKFITENTDIKLRELATDFYFPSNLNHADCGRVQNNNDRAWQVKVSVDYFVCYGSVISKYHVVTAAYCVNGKDPSDVIVTFAKNRFQIQESLRPSEIVVHPQYDSESLQANLAILKFDRNLLEGGVLPICLWNKPIEANGSLITDNQGIASVAGEDGNSGKKVVGKFKVSSTADCKAEVNPQARKNFKDPDLCLIYQEGVSSVCLRGWGAPMQFKIGDRWYLRGVNNDYLSTHKEVECSVFRVLGFTDVARHIKFFAENIKITPKPSIPQNYRSYPNCGVVHSDPGIQLAFRGTDAKLRDFPWSAALFKTSTTSPPEYTCTGSLISKKFILTAAHCVYEARALLPPQALIVALGKEQLNDGWTSDSGVQLHSLRKIIAHEEYNLDDHRNDIALLELNRDVEFSVIISPVCLWFKTRNLDIIQGWNGTIAGWGLVADYDTGNILQKLELPIFSIDECSSIHGKESYYARKLQQSPSFCAGYLFKNTNPCNGDSGSGLVLQEENVFFVRGIVSETIARNVYGAKFCDPEFPAVFTDVAGFREWILEKAGKPMKQIMAVCRTERVWLREILAEFLGTFFLVFIGNNSVAQKVLSEEKYGQFISINFSYGIGVMIGVLVAGAASGGHLNPAVTFALAAVGKFPFRKVLYYMLAQYLGAFVAAACTYMIYIDALENFDEGIRQIVGEKGTAGIFATYPQDYLSLGVGFVDQVLGTAVLLAMICAITDPRNQVVSRGMVSVLVGMVVVAIGLSLGYNCGYPNNPARDLAPRFFTAIAGWSFDVFSYEYWSWIPVLGPHVGALLGTVVYMFFVEMHWPTAVKSS</sequence>
<dbReference type="FunFam" id="1.20.1080.10:FF:000064">
    <property type="entry name" value="Uncharacterized protein"/>
    <property type="match status" value="1"/>
</dbReference>
<comment type="subcellular location">
    <subcellularLocation>
        <location evidence="1">Membrane</location>
        <topology evidence="1">Multi-pass membrane protein</topology>
    </subcellularLocation>
</comment>
<dbReference type="Gene3D" id="2.40.10.10">
    <property type="entry name" value="Trypsin-like serine proteases"/>
    <property type="match status" value="3"/>
</dbReference>
<accession>A0A8S1DRB9</accession>
<dbReference type="GO" id="GO:0016020">
    <property type="term" value="C:membrane"/>
    <property type="evidence" value="ECO:0007669"/>
    <property type="project" value="UniProtKB-SubCell"/>
</dbReference>
<keyword evidence="4 11" id="KW-0812">Transmembrane</keyword>
<comment type="similarity">
    <text evidence="10">Belongs to the peptidase S1 family. CLIP subfamily.</text>
</comment>
<dbReference type="InterPro" id="IPR001254">
    <property type="entry name" value="Trypsin_dom"/>
</dbReference>
<evidence type="ECO:0000256" key="2">
    <source>
        <dbReference type="ARBA" id="ARBA00006175"/>
    </source>
</evidence>
<dbReference type="InterPro" id="IPR043504">
    <property type="entry name" value="Peptidase_S1_PA_chymotrypsin"/>
</dbReference>
<feature type="domain" description="Peptidase S1" evidence="13">
    <location>
        <begin position="300"/>
        <end position="530"/>
    </location>
</feature>
<proteinExistence type="inferred from homology"/>
<dbReference type="OrthoDB" id="3222at2759"/>
<dbReference type="SUPFAM" id="SSF50494">
    <property type="entry name" value="Trypsin-like serine proteases"/>
    <property type="match status" value="3"/>
</dbReference>
<dbReference type="InterPro" id="IPR051333">
    <property type="entry name" value="CLIP_Serine_Protease"/>
</dbReference>
<dbReference type="PROSITE" id="PS50240">
    <property type="entry name" value="TRYPSIN_DOM"/>
    <property type="match status" value="2"/>
</dbReference>
<dbReference type="EMBL" id="CADEPI010000273">
    <property type="protein sequence ID" value="CAB3382480.1"/>
    <property type="molecule type" value="Genomic_DNA"/>
</dbReference>
<evidence type="ECO:0000313" key="15">
    <source>
        <dbReference type="Proteomes" id="UP000494165"/>
    </source>
</evidence>
<dbReference type="PROSITE" id="PS00221">
    <property type="entry name" value="MIP"/>
    <property type="match status" value="1"/>
</dbReference>
<dbReference type="InterPro" id="IPR000425">
    <property type="entry name" value="MIP"/>
</dbReference>
<name>A0A8S1DRB9_9INSE</name>
<evidence type="ECO:0000256" key="12">
    <source>
        <dbReference type="SAM" id="SignalP"/>
    </source>
</evidence>
<evidence type="ECO:0000256" key="8">
    <source>
        <dbReference type="ARBA" id="ARBA00023157"/>
    </source>
</evidence>
<keyword evidence="6 11" id="KW-1133">Transmembrane helix</keyword>
<feature type="domain" description="Peptidase S1" evidence="13">
    <location>
        <begin position="559"/>
        <end position="816"/>
    </location>
</feature>
<dbReference type="PANTHER" id="PTHR24260">
    <property type="match status" value="1"/>
</dbReference>
<feature type="transmembrane region" description="Helical" evidence="11">
    <location>
        <begin position="965"/>
        <end position="989"/>
    </location>
</feature>
<dbReference type="Proteomes" id="UP000494165">
    <property type="component" value="Unassembled WGS sequence"/>
</dbReference>
<gene>
    <name evidence="14" type="ORF">CLODIP_2_CD12692</name>
</gene>
<dbReference type="PANTHER" id="PTHR24260:SF136">
    <property type="entry name" value="GH08193P-RELATED"/>
    <property type="match status" value="1"/>
</dbReference>
<keyword evidence="8" id="KW-1015">Disulfide bond</keyword>
<evidence type="ECO:0000256" key="7">
    <source>
        <dbReference type="ARBA" id="ARBA00023136"/>
    </source>
</evidence>
<feature type="chain" id="PRO_5035734023" description="Peptidase S1 domain-containing protein" evidence="12">
    <location>
        <begin position="27"/>
        <end position="1086"/>
    </location>
</feature>
<dbReference type="GO" id="GO:0015267">
    <property type="term" value="F:channel activity"/>
    <property type="evidence" value="ECO:0007669"/>
    <property type="project" value="InterPro"/>
</dbReference>
<feature type="transmembrane region" description="Helical" evidence="11">
    <location>
        <begin position="1051"/>
        <end position="1074"/>
    </location>
</feature>